<name>A0AAU8K866_9ACTN</name>
<gene>
    <name evidence="3" type="ORF">ABWK59_35805</name>
</gene>
<dbReference type="KEGG" id="kcm:ABWK59_35805"/>
<organism evidence="3">
    <name type="scientific">Kitasatospora camelliae</name>
    <dbReference type="NCBI Taxonomy" id="3156397"/>
    <lineage>
        <taxon>Bacteria</taxon>
        <taxon>Bacillati</taxon>
        <taxon>Actinomycetota</taxon>
        <taxon>Actinomycetes</taxon>
        <taxon>Kitasatosporales</taxon>
        <taxon>Streptomycetaceae</taxon>
        <taxon>Kitasatospora</taxon>
    </lineage>
</organism>
<feature type="region of interest" description="Disordered" evidence="1">
    <location>
        <begin position="272"/>
        <end position="291"/>
    </location>
</feature>
<feature type="compositionally biased region" description="Low complexity" evidence="1">
    <location>
        <begin position="26"/>
        <end position="43"/>
    </location>
</feature>
<evidence type="ECO:0000256" key="1">
    <source>
        <dbReference type="SAM" id="MobiDB-lite"/>
    </source>
</evidence>
<keyword evidence="3" id="KW-0614">Plasmid</keyword>
<dbReference type="AlphaFoldDB" id="A0AAU8K866"/>
<feature type="signal peptide" evidence="2">
    <location>
        <begin position="1"/>
        <end position="28"/>
    </location>
</feature>
<feature type="region of interest" description="Disordered" evidence="1">
    <location>
        <begin position="26"/>
        <end position="59"/>
    </location>
</feature>
<sequence>MTTLPLRRCPALVALAAAVLLTTPAARAATPPGPSSSASSSLSTQGSGHGHDSPPADTGRQVERFKHQLARSGYVSQSGTEAVFDLNRRYCEGAVFSGMWPNPQSPYIVTSMPEVPGQAPNTNPPVTWRLRQDEAIVLIGATPPPEEYFSFDLTNVKGSLHTGPVVWTSVGDPVNNKTVHTTGPGPYNRPFALVITGNGRTRSEVNRMLHASGLGGATNNMTIPPAMYRLGLDQDADQFLLGIRTIVAEPGFEQALDHYRAAPPLQVLRVRPQSSSGDDTAPVYAPDPLPVPPLRVSGTGTTELDLNPTLQLLRQRIIDAYPGFDAHDDVVERGFEESYPGLQDNLVIDPPTTGVGALSNDADDPISHNFSLPDGSFVVTYGTNHVATGQASYSSVTLNADAHAAVALTAQSNRDLQGSANDFISDQPDSDKLYAWSFSRAGGSGPSGPHVTTLPPAGTDFCAQYGADRPVDMSTIRVVARAYMQPETFTRPALSSLLLDRLLIFTPKK</sequence>
<accession>A0AAU8K866</accession>
<protein>
    <submittedName>
        <fullName evidence="3">Uncharacterized protein</fullName>
    </submittedName>
</protein>
<feature type="compositionally biased region" description="Basic and acidic residues" evidence="1">
    <location>
        <begin position="49"/>
        <end position="59"/>
    </location>
</feature>
<geneLocation type="plasmid" evidence="3">
    <name>punmamed1</name>
</geneLocation>
<dbReference type="EMBL" id="CP159873">
    <property type="protein sequence ID" value="XCM84317.1"/>
    <property type="molecule type" value="Genomic_DNA"/>
</dbReference>
<evidence type="ECO:0000256" key="2">
    <source>
        <dbReference type="SAM" id="SignalP"/>
    </source>
</evidence>
<feature type="chain" id="PRO_5043336226" evidence="2">
    <location>
        <begin position="29"/>
        <end position="509"/>
    </location>
</feature>
<dbReference type="RefSeq" id="WP_354645250.1">
    <property type="nucleotide sequence ID" value="NZ_CP159873.1"/>
</dbReference>
<evidence type="ECO:0000313" key="3">
    <source>
        <dbReference type="EMBL" id="XCM84317.1"/>
    </source>
</evidence>
<proteinExistence type="predicted"/>
<reference evidence="3" key="1">
    <citation type="submission" date="2024-06" db="EMBL/GenBank/DDBJ databases">
        <title>The genome sequences of Kitasatospora sp. strain HUAS MG31.</title>
        <authorList>
            <person name="Mo P."/>
        </authorList>
    </citation>
    <scope>NUCLEOTIDE SEQUENCE</scope>
    <source>
        <strain evidence="3">HUAS MG31</strain>
        <plasmid evidence="3">punmamed1</plasmid>
    </source>
</reference>
<keyword evidence="2" id="KW-0732">Signal</keyword>